<evidence type="ECO:0000256" key="5">
    <source>
        <dbReference type="ARBA" id="ARBA00023136"/>
    </source>
</evidence>
<gene>
    <name evidence="9" type="ORF">GOQ27_11450</name>
</gene>
<dbReference type="RefSeq" id="WP_203367002.1">
    <property type="nucleotide sequence ID" value="NZ_WSFT01000040.1"/>
</dbReference>
<keyword evidence="4 7" id="KW-1133">Transmembrane helix</keyword>
<proteinExistence type="predicted"/>
<keyword evidence="2" id="KW-1003">Cell membrane</keyword>
<feature type="compositionally biased region" description="Low complexity" evidence="6">
    <location>
        <begin position="306"/>
        <end position="315"/>
    </location>
</feature>
<protein>
    <submittedName>
        <fullName evidence="9">Anti-sigma factor domain-containing protein</fullName>
    </submittedName>
</protein>
<dbReference type="EMBL" id="WSFT01000040">
    <property type="protein sequence ID" value="MBS4539081.1"/>
    <property type="molecule type" value="Genomic_DNA"/>
</dbReference>
<evidence type="ECO:0000256" key="2">
    <source>
        <dbReference type="ARBA" id="ARBA00022475"/>
    </source>
</evidence>
<keyword evidence="3 7" id="KW-0812">Transmembrane</keyword>
<dbReference type="Proteomes" id="UP000724672">
    <property type="component" value="Unassembled WGS sequence"/>
</dbReference>
<accession>A0A942UY19</accession>
<evidence type="ECO:0000313" key="10">
    <source>
        <dbReference type="Proteomes" id="UP000724672"/>
    </source>
</evidence>
<keyword evidence="5 7" id="KW-0472">Membrane</keyword>
<evidence type="ECO:0000313" key="9">
    <source>
        <dbReference type="EMBL" id="MBS4539081.1"/>
    </source>
</evidence>
<reference evidence="9" key="1">
    <citation type="submission" date="2019-12" db="EMBL/GenBank/DDBJ databases">
        <title>Clostridiaceae gen. nov. sp. nov., isolated from sediment in Xinjiang, China.</title>
        <authorList>
            <person name="Zhang R."/>
        </authorList>
    </citation>
    <scope>NUCLEOTIDE SEQUENCE</scope>
    <source>
        <strain evidence="9">D2Q-11</strain>
    </source>
</reference>
<dbReference type="PROSITE" id="PS51849">
    <property type="entry name" value="RSGI_N"/>
    <property type="match status" value="1"/>
</dbReference>
<dbReference type="Pfam" id="PF23750">
    <property type="entry name" value="RsgI_M"/>
    <property type="match status" value="1"/>
</dbReference>
<dbReference type="InterPro" id="IPR024449">
    <property type="entry name" value="Anti-sigma_RsgI_N"/>
</dbReference>
<organism evidence="9 10">
    <name type="scientific">Anaeromonas frigoriresistens</name>
    <dbReference type="NCBI Taxonomy" id="2683708"/>
    <lineage>
        <taxon>Bacteria</taxon>
        <taxon>Bacillati</taxon>
        <taxon>Bacillota</taxon>
        <taxon>Tissierellia</taxon>
        <taxon>Tissierellales</taxon>
        <taxon>Thermohalobacteraceae</taxon>
        <taxon>Anaeromonas</taxon>
    </lineage>
</organism>
<evidence type="ECO:0000259" key="8">
    <source>
        <dbReference type="PROSITE" id="PS51849"/>
    </source>
</evidence>
<evidence type="ECO:0000256" key="4">
    <source>
        <dbReference type="ARBA" id="ARBA00022989"/>
    </source>
</evidence>
<keyword evidence="10" id="KW-1185">Reference proteome</keyword>
<dbReference type="GO" id="GO:0005886">
    <property type="term" value="C:plasma membrane"/>
    <property type="evidence" value="ECO:0007669"/>
    <property type="project" value="UniProtKB-SubCell"/>
</dbReference>
<dbReference type="InterPro" id="IPR055431">
    <property type="entry name" value="RsgI_M"/>
</dbReference>
<name>A0A942UY19_9FIRM</name>
<evidence type="ECO:0000256" key="7">
    <source>
        <dbReference type="SAM" id="Phobius"/>
    </source>
</evidence>
<sequence length="342" mass="39808">MKAVVMEVMEEKLIVLTKDGRFVEIEKERKSIDIGQEISFTEKRNYNYNSNIRRFIAAAAIFIFMMTSGYGVYGYYNPFGYVNVDINPSVEIAYNLYDRVINVEGINEDGQYITEELKEYKNRKIDEVVSKVIDKAMENGYMEEDENAVLITLTDEKNNIDKEKLLNEVNEHIEEGLKDEKVVEVTMLSNTTKDYTTSKVKEISPGKMKIINKAIKVDQSLTEKELSTKSVKEIMNIIKDNKKNEKEDEKINKNKPLKNKEKLKDSQKEDKKKYIKSNNKEKNNPNKFKENLKDKKEKIDSENYINNKQNNNNNGNDKKNQNNKNNNNGNDKKNNNSFNGKK</sequence>
<dbReference type="AlphaFoldDB" id="A0A942UY19"/>
<feature type="region of interest" description="Disordered" evidence="6">
    <location>
        <begin position="243"/>
        <end position="342"/>
    </location>
</feature>
<comment type="caution">
    <text evidence="9">The sequence shown here is derived from an EMBL/GenBank/DDBJ whole genome shotgun (WGS) entry which is preliminary data.</text>
</comment>
<dbReference type="Pfam" id="PF12791">
    <property type="entry name" value="RsgI_N"/>
    <property type="match status" value="1"/>
</dbReference>
<comment type="subcellular location">
    <subcellularLocation>
        <location evidence="1">Cell membrane</location>
        <topology evidence="1">Single-pass membrane protein</topology>
    </subcellularLocation>
</comment>
<feature type="transmembrane region" description="Helical" evidence="7">
    <location>
        <begin position="55"/>
        <end position="76"/>
    </location>
</feature>
<evidence type="ECO:0000256" key="1">
    <source>
        <dbReference type="ARBA" id="ARBA00004162"/>
    </source>
</evidence>
<evidence type="ECO:0000256" key="6">
    <source>
        <dbReference type="SAM" id="MobiDB-lite"/>
    </source>
</evidence>
<evidence type="ECO:0000256" key="3">
    <source>
        <dbReference type="ARBA" id="ARBA00022692"/>
    </source>
</evidence>
<feature type="domain" description="RsgI N-terminal anti-sigma" evidence="8">
    <location>
        <begin position="1"/>
        <end position="49"/>
    </location>
</feature>
<feature type="compositionally biased region" description="Basic and acidic residues" evidence="6">
    <location>
        <begin position="243"/>
        <end position="301"/>
    </location>
</feature>